<feature type="chain" id="PRO_5039951592" evidence="1">
    <location>
        <begin position="18"/>
        <end position="53"/>
    </location>
</feature>
<evidence type="ECO:0000256" key="1">
    <source>
        <dbReference type="SAM" id="SignalP"/>
    </source>
</evidence>
<gene>
    <name evidence="2" type="ORF">HanXRQr2_Chr06g0277021</name>
</gene>
<keyword evidence="1" id="KW-0732">Signal</keyword>
<evidence type="ECO:0000313" key="2">
    <source>
        <dbReference type="EMBL" id="KAF5803914.1"/>
    </source>
</evidence>
<name>A0A9K3NKT0_HELAN</name>
<dbReference type="Proteomes" id="UP000215914">
    <property type="component" value="Unassembled WGS sequence"/>
</dbReference>
<sequence length="53" mass="5988">MLPLLLFLAGNWDHTSSVREEVVGIWSLEGGGFLSEAEKHSSCRHFFEQLVKV</sequence>
<feature type="signal peptide" evidence="1">
    <location>
        <begin position="1"/>
        <end position="17"/>
    </location>
</feature>
<proteinExistence type="predicted"/>
<reference evidence="2" key="2">
    <citation type="submission" date="2020-06" db="EMBL/GenBank/DDBJ databases">
        <title>Helianthus annuus Genome sequencing and assembly Release 2.</title>
        <authorList>
            <person name="Gouzy J."/>
            <person name="Langlade N."/>
            <person name="Munos S."/>
        </authorList>
    </citation>
    <scope>NUCLEOTIDE SEQUENCE</scope>
    <source>
        <tissue evidence="2">Leaves</tissue>
    </source>
</reference>
<dbReference type="AlphaFoldDB" id="A0A9K3NKT0"/>
<comment type="caution">
    <text evidence="2">The sequence shown here is derived from an EMBL/GenBank/DDBJ whole genome shotgun (WGS) entry which is preliminary data.</text>
</comment>
<evidence type="ECO:0000313" key="3">
    <source>
        <dbReference type="Proteomes" id="UP000215914"/>
    </source>
</evidence>
<dbReference type="Gramene" id="mRNA:HanXRQr2_Chr06g0277021">
    <property type="protein sequence ID" value="mRNA:HanXRQr2_Chr06g0277021"/>
    <property type="gene ID" value="HanXRQr2_Chr06g0277021"/>
</dbReference>
<reference evidence="2" key="1">
    <citation type="journal article" date="2017" name="Nature">
        <title>The sunflower genome provides insights into oil metabolism, flowering and Asterid evolution.</title>
        <authorList>
            <person name="Badouin H."/>
            <person name="Gouzy J."/>
            <person name="Grassa C.J."/>
            <person name="Murat F."/>
            <person name="Staton S.E."/>
            <person name="Cottret L."/>
            <person name="Lelandais-Briere C."/>
            <person name="Owens G.L."/>
            <person name="Carrere S."/>
            <person name="Mayjonade B."/>
            <person name="Legrand L."/>
            <person name="Gill N."/>
            <person name="Kane N.C."/>
            <person name="Bowers J.E."/>
            <person name="Hubner S."/>
            <person name="Bellec A."/>
            <person name="Berard A."/>
            <person name="Berges H."/>
            <person name="Blanchet N."/>
            <person name="Boniface M.C."/>
            <person name="Brunel D."/>
            <person name="Catrice O."/>
            <person name="Chaidir N."/>
            <person name="Claudel C."/>
            <person name="Donnadieu C."/>
            <person name="Faraut T."/>
            <person name="Fievet G."/>
            <person name="Helmstetter N."/>
            <person name="King M."/>
            <person name="Knapp S.J."/>
            <person name="Lai Z."/>
            <person name="Le Paslier M.C."/>
            <person name="Lippi Y."/>
            <person name="Lorenzon L."/>
            <person name="Mandel J.R."/>
            <person name="Marage G."/>
            <person name="Marchand G."/>
            <person name="Marquand E."/>
            <person name="Bret-Mestries E."/>
            <person name="Morien E."/>
            <person name="Nambeesan S."/>
            <person name="Nguyen T."/>
            <person name="Pegot-Espagnet P."/>
            <person name="Pouilly N."/>
            <person name="Raftis F."/>
            <person name="Sallet E."/>
            <person name="Schiex T."/>
            <person name="Thomas J."/>
            <person name="Vandecasteele C."/>
            <person name="Vares D."/>
            <person name="Vear F."/>
            <person name="Vautrin S."/>
            <person name="Crespi M."/>
            <person name="Mangin B."/>
            <person name="Burke J.M."/>
            <person name="Salse J."/>
            <person name="Munos S."/>
            <person name="Vincourt P."/>
            <person name="Rieseberg L.H."/>
            <person name="Langlade N.B."/>
        </authorList>
    </citation>
    <scope>NUCLEOTIDE SEQUENCE</scope>
    <source>
        <tissue evidence="2">Leaves</tissue>
    </source>
</reference>
<organism evidence="2 3">
    <name type="scientific">Helianthus annuus</name>
    <name type="common">Common sunflower</name>
    <dbReference type="NCBI Taxonomy" id="4232"/>
    <lineage>
        <taxon>Eukaryota</taxon>
        <taxon>Viridiplantae</taxon>
        <taxon>Streptophyta</taxon>
        <taxon>Embryophyta</taxon>
        <taxon>Tracheophyta</taxon>
        <taxon>Spermatophyta</taxon>
        <taxon>Magnoliopsida</taxon>
        <taxon>eudicotyledons</taxon>
        <taxon>Gunneridae</taxon>
        <taxon>Pentapetalae</taxon>
        <taxon>asterids</taxon>
        <taxon>campanulids</taxon>
        <taxon>Asterales</taxon>
        <taxon>Asteraceae</taxon>
        <taxon>Asteroideae</taxon>
        <taxon>Heliantheae alliance</taxon>
        <taxon>Heliantheae</taxon>
        <taxon>Helianthus</taxon>
    </lineage>
</organism>
<keyword evidence="3" id="KW-1185">Reference proteome</keyword>
<accession>A0A9K3NKT0</accession>
<dbReference type="EMBL" id="MNCJ02000321">
    <property type="protein sequence ID" value="KAF5803914.1"/>
    <property type="molecule type" value="Genomic_DNA"/>
</dbReference>
<protein>
    <submittedName>
        <fullName evidence="2">Uncharacterized protein</fullName>
    </submittedName>
</protein>